<dbReference type="InterPro" id="IPR012334">
    <property type="entry name" value="Pectin_lyas_fold"/>
</dbReference>
<dbReference type="Pfam" id="PF01095">
    <property type="entry name" value="Pectinesterase"/>
    <property type="match status" value="1"/>
</dbReference>
<feature type="domain" description="Pectinesterase catalytic" evidence="8">
    <location>
        <begin position="179"/>
        <end position="446"/>
    </location>
</feature>
<dbReference type="GO" id="GO:0042545">
    <property type="term" value="P:cell wall modification"/>
    <property type="evidence" value="ECO:0007669"/>
    <property type="project" value="InterPro"/>
</dbReference>
<reference evidence="9 10" key="1">
    <citation type="submission" date="2016-10" db="EMBL/GenBank/DDBJ databases">
        <title>Draft genome sequence of Coniochaeta ligniaria NRRL30616, a lignocellulolytic fungus for bioabatement of inhibitors in plant biomass hydrolysates.</title>
        <authorList>
            <consortium name="DOE Joint Genome Institute"/>
            <person name="Jimenez D.J."/>
            <person name="Hector R.E."/>
            <person name="Riley R."/>
            <person name="Sun H."/>
            <person name="Grigoriev I.V."/>
            <person name="Van Elsas J.D."/>
            <person name="Nichols N.N."/>
        </authorList>
    </citation>
    <scope>NUCLEOTIDE SEQUENCE [LARGE SCALE GENOMIC DNA]</scope>
    <source>
        <strain evidence="9 10">NRRL 30616</strain>
    </source>
</reference>
<keyword evidence="10" id="KW-1185">Reference proteome</keyword>
<sequence>MRAFDLILGAFGLLSAVEGSNVKRRDSSVQLWPSRGQNNVNIDTNLVLTFSSAPTIGKNGTIRVYNSASGEQVDLLDLSIPVSPSPFGNGSTKANYTDTTTYQTNIIGGMDFYFFPIIVRGNTARIYLHNNQLDYGQTYYVTMDPGVLNLASGPFEGFSSACAWTFSTKAKGPAAGTDQVVVASDGSADFNTVQGALDWAPINPSSWTTILVMDGDYEELVYFQYKTKVLVRGQSQNGTRLGYPNNSAFNPPNRQGPSRRPAFSFKGVADVQLSSFSITNYYRGQAEALLTDGMRIVIDNMRLNGSGDAMTTYGTAYVRDTTLYGDGDTILGYGSVFWENCTISTGAAMSWTRTVQGIHGNVFVNSTILGRDGNNTFVRLQSNVGGVLPWWPYSEVVMINTRTQGIAPIGWGPIQGAPYPDQHLHLWEYNTMDLGGKPVDYSQRLNISQQLTLPANASVISAYTDPAYVLGGWTPVVFS</sequence>
<dbReference type="EC" id="3.1.1.11" evidence="3"/>
<evidence type="ECO:0000256" key="2">
    <source>
        <dbReference type="ARBA" id="ARBA00008891"/>
    </source>
</evidence>
<dbReference type="GO" id="GO:0045490">
    <property type="term" value="P:pectin catabolic process"/>
    <property type="evidence" value="ECO:0007669"/>
    <property type="project" value="UniProtKB-UniPathway"/>
</dbReference>
<comment type="similarity">
    <text evidence="2">Belongs to the pectinesterase family.</text>
</comment>
<dbReference type="Proteomes" id="UP000182658">
    <property type="component" value="Unassembled WGS sequence"/>
</dbReference>
<evidence type="ECO:0000256" key="6">
    <source>
        <dbReference type="ARBA" id="ARBA00042203"/>
    </source>
</evidence>
<evidence type="ECO:0000313" key="9">
    <source>
        <dbReference type="EMBL" id="OIW24769.1"/>
    </source>
</evidence>
<evidence type="ECO:0000259" key="8">
    <source>
        <dbReference type="Pfam" id="PF01095"/>
    </source>
</evidence>
<dbReference type="EMBL" id="KV875103">
    <property type="protein sequence ID" value="OIW24769.1"/>
    <property type="molecule type" value="Genomic_DNA"/>
</dbReference>
<name>A0A1J7IUI1_9PEZI</name>
<keyword evidence="4" id="KW-0378">Hydrolase</keyword>
<comment type="pathway">
    <text evidence="1">Glycan metabolism; pectin degradation; 2-dehydro-3-deoxy-D-gluconate from pectin: step 1/5.</text>
</comment>
<dbReference type="OrthoDB" id="2019149at2759"/>
<dbReference type="InterPro" id="IPR011050">
    <property type="entry name" value="Pectin_lyase_fold/virulence"/>
</dbReference>
<evidence type="ECO:0000256" key="4">
    <source>
        <dbReference type="ARBA" id="ARBA00022801"/>
    </source>
</evidence>
<evidence type="ECO:0000256" key="3">
    <source>
        <dbReference type="ARBA" id="ARBA00013229"/>
    </source>
</evidence>
<keyword evidence="5" id="KW-0063">Aspartyl esterase</keyword>
<feature type="signal peptide" evidence="7">
    <location>
        <begin position="1"/>
        <end position="19"/>
    </location>
</feature>
<dbReference type="PANTHER" id="PTHR31321:SF57">
    <property type="entry name" value="PECTINESTERASE 53-RELATED"/>
    <property type="match status" value="1"/>
</dbReference>
<dbReference type="UniPathway" id="UPA00545">
    <property type="reaction ID" value="UER00823"/>
</dbReference>
<dbReference type="STRING" id="1408157.A0A1J7IUI1"/>
<feature type="chain" id="PRO_5012678908" description="pectinesterase" evidence="7">
    <location>
        <begin position="20"/>
        <end position="479"/>
    </location>
</feature>
<evidence type="ECO:0000313" key="10">
    <source>
        <dbReference type="Proteomes" id="UP000182658"/>
    </source>
</evidence>
<keyword evidence="7" id="KW-0732">Signal</keyword>
<dbReference type="PANTHER" id="PTHR31321">
    <property type="entry name" value="ACYL-COA THIOESTER HYDROLASE YBHC-RELATED"/>
    <property type="match status" value="1"/>
</dbReference>
<dbReference type="AlphaFoldDB" id="A0A1J7IUI1"/>
<proteinExistence type="inferred from homology"/>
<gene>
    <name evidence="9" type="ORF">CONLIGDRAFT_692280</name>
</gene>
<dbReference type="InterPro" id="IPR000070">
    <property type="entry name" value="Pectinesterase_cat"/>
</dbReference>
<organism evidence="9 10">
    <name type="scientific">Coniochaeta ligniaria NRRL 30616</name>
    <dbReference type="NCBI Taxonomy" id="1408157"/>
    <lineage>
        <taxon>Eukaryota</taxon>
        <taxon>Fungi</taxon>
        <taxon>Dikarya</taxon>
        <taxon>Ascomycota</taxon>
        <taxon>Pezizomycotina</taxon>
        <taxon>Sordariomycetes</taxon>
        <taxon>Sordariomycetidae</taxon>
        <taxon>Coniochaetales</taxon>
        <taxon>Coniochaetaceae</taxon>
        <taxon>Coniochaeta</taxon>
    </lineage>
</organism>
<protein>
    <recommendedName>
        <fullName evidence="3">pectinesterase</fullName>
        <ecNumber evidence="3">3.1.1.11</ecNumber>
    </recommendedName>
    <alternativeName>
        <fullName evidence="6">Pectin methylesterase A</fullName>
    </alternativeName>
</protein>
<accession>A0A1J7IUI1</accession>
<evidence type="ECO:0000256" key="5">
    <source>
        <dbReference type="ARBA" id="ARBA00023085"/>
    </source>
</evidence>
<dbReference type="Gene3D" id="2.160.20.10">
    <property type="entry name" value="Single-stranded right-handed beta-helix, Pectin lyase-like"/>
    <property type="match status" value="1"/>
</dbReference>
<evidence type="ECO:0000256" key="7">
    <source>
        <dbReference type="SAM" id="SignalP"/>
    </source>
</evidence>
<dbReference type="InParanoid" id="A0A1J7IUI1"/>
<evidence type="ECO:0000256" key="1">
    <source>
        <dbReference type="ARBA" id="ARBA00005184"/>
    </source>
</evidence>
<dbReference type="SUPFAM" id="SSF51126">
    <property type="entry name" value="Pectin lyase-like"/>
    <property type="match status" value="1"/>
</dbReference>
<dbReference type="GO" id="GO:0030599">
    <property type="term" value="F:pectinesterase activity"/>
    <property type="evidence" value="ECO:0007669"/>
    <property type="project" value="UniProtKB-EC"/>
</dbReference>